<organism evidence="1 4">
    <name type="scientific">Rotaria magnacalcarata</name>
    <dbReference type="NCBI Taxonomy" id="392030"/>
    <lineage>
        <taxon>Eukaryota</taxon>
        <taxon>Metazoa</taxon>
        <taxon>Spiralia</taxon>
        <taxon>Gnathifera</taxon>
        <taxon>Rotifera</taxon>
        <taxon>Eurotatoria</taxon>
        <taxon>Bdelloidea</taxon>
        <taxon>Philodinida</taxon>
        <taxon>Philodinidae</taxon>
        <taxon>Rotaria</taxon>
    </lineage>
</organism>
<dbReference type="AlphaFoldDB" id="A0A8S2Z9P3"/>
<reference evidence="1" key="1">
    <citation type="submission" date="2021-02" db="EMBL/GenBank/DDBJ databases">
        <authorList>
            <person name="Nowell W R."/>
        </authorList>
    </citation>
    <scope>NUCLEOTIDE SEQUENCE</scope>
</reference>
<comment type="caution">
    <text evidence="1">The sequence shown here is derived from an EMBL/GenBank/DDBJ whole genome shotgun (WGS) entry which is preliminary data.</text>
</comment>
<dbReference type="Proteomes" id="UP000676336">
    <property type="component" value="Unassembled WGS sequence"/>
</dbReference>
<dbReference type="Proteomes" id="UP000681720">
    <property type="component" value="Unassembled WGS sequence"/>
</dbReference>
<sequence length="81" mass="9019">DIAIAGIIIQHKAILAKNFKHLILIGNDLMKNIGIVLDIQANKMWLRTKPNLQYDISSDLSNAGRLDVPLLSTQLLTIPPY</sequence>
<accession>A0A8S2Z9P3</accession>
<evidence type="ECO:0000313" key="1">
    <source>
        <dbReference type="EMBL" id="CAF4613407.1"/>
    </source>
</evidence>
<gene>
    <name evidence="1" type="ORF">BYL167_LOCUS40645</name>
    <name evidence="3" type="ORF">GIL414_LOCUS56524</name>
    <name evidence="2" type="ORF">SMN809_LOCUS55698</name>
</gene>
<feature type="non-terminal residue" evidence="1">
    <location>
        <position position="1"/>
    </location>
</feature>
<evidence type="ECO:0000313" key="4">
    <source>
        <dbReference type="Proteomes" id="UP000681967"/>
    </source>
</evidence>
<proteinExistence type="predicted"/>
<dbReference type="EMBL" id="CAJOBJ010203219">
    <property type="protein sequence ID" value="CAF4989211.1"/>
    <property type="molecule type" value="Genomic_DNA"/>
</dbReference>
<dbReference type="EMBL" id="CAJOBH010101130">
    <property type="protein sequence ID" value="CAF4613407.1"/>
    <property type="molecule type" value="Genomic_DNA"/>
</dbReference>
<evidence type="ECO:0000313" key="2">
    <source>
        <dbReference type="EMBL" id="CAF4980604.1"/>
    </source>
</evidence>
<dbReference type="EMBL" id="CAJOBI010197400">
    <property type="protein sequence ID" value="CAF4980604.1"/>
    <property type="molecule type" value="Genomic_DNA"/>
</dbReference>
<dbReference type="Proteomes" id="UP000681967">
    <property type="component" value="Unassembled WGS sequence"/>
</dbReference>
<protein>
    <submittedName>
        <fullName evidence="1">Uncharacterized protein</fullName>
    </submittedName>
</protein>
<evidence type="ECO:0000313" key="3">
    <source>
        <dbReference type="EMBL" id="CAF4989211.1"/>
    </source>
</evidence>
<feature type="non-terminal residue" evidence="1">
    <location>
        <position position="81"/>
    </location>
</feature>
<name>A0A8S2Z9P3_9BILA</name>